<keyword evidence="13" id="KW-1185">Reference proteome</keyword>
<dbReference type="SMART" id="SM01230">
    <property type="entry name" value="Gln-synt_C"/>
    <property type="match status" value="1"/>
</dbReference>
<dbReference type="PROSITE" id="PS00180">
    <property type="entry name" value="GLNA_1"/>
    <property type="match status" value="1"/>
</dbReference>
<dbReference type="PANTHER" id="PTHR20852:SF44">
    <property type="entry name" value="GLUTAMINE SYNTHETASE 1, MITOCHONDRIAL"/>
    <property type="match status" value="1"/>
</dbReference>
<dbReference type="SUPFAM" id="SSF55931">
    <property type="entry name" value="Glutamine synthetase/guanido kinase"/>
    <property type="match status" value="1"/>
</dbReference>
<keyword evidence="4 8" id="KW-0547">Nucleotide-binding</keyword>
<evidence type="ECO:0000313" key="13">
    <source>
        <dbReference type="Proteomes" id="UP001359485"/>
    </source>
</evidence>
<dbReference type="Gene3D" id="3.30.590.10">
    <property type="entry name" value="Glutamine synthetase/guanido kinase, catalytic domain"/>
    <property type="match status" value="1"/>
</dbReference>
<dbReference type="InterPro" id="IPR027303">
    <property type="entry name" value="Gln_synth_gly_rich_site"/>
</dbReference>
<dbReference type="InterPro" id="IPR014746">
    <property type="entry name" value="Gln_synth/guanido_kin_cat_dom"/>
</dbReference>
<feature type="transmembrane region" description="Helical" evidence="9">
    <location>
        <begin position="253"/>
        <end position="275"/>
    </location>
</feature>
<name>A0ABR1AXR8_POLSC</name>
<evidence type="ECO:0000259" key="11">
    <source>
        <dbReference type="PROSITE" id="PS51987"/>
    </source>
</evidence>
<comment type="similarity">
    <text evidence="1 6 7">Belongs to the glutamine synthetase family.</text>
</comment>
<dbReference type="PROSITE" id="PS51987">
    <property type="entry name" value="GS_CATALYTIC"/>
    <property type="match status" value="1"/>
</dbReference>
<dbReference type="InterPro" id="IPR050292">
    <property type="entry name" value="Glutamine_Synthetase"/>
</dbReference>
<feature type="domain" description="GS beta-grasp" evidence="10">
    <location>
        <begin position="447"/>
        <end position="531"/>
    </location>
</feature>
<feature type="transmembrane region" description="Helical" evidence="9">
    <location>
        <begin position="148"/>
        <end position="170"/>
    </location>
</feature>
<dbReference type="PROSITE" id="PS00181">
    <property type="entry name" value="GLNA_ATP"/>
    <property type="match status" value="1"/>
</dbReference>
<feature type="transmembrane region" description="Helical" evidence="9">
    <location>
        <begin position="182"/>
        <end position="201"/>
    </location>
</feature>
<evidence type="ECO:0000256" key="7">
    <source>
        <dbReference type="RuleBase" id="RU000384"/>
    </source>
</evidence>
<dbReference type="Pfam" id="PF04087">
    <property type="entry name" value="DUF389"/>
    <property type="match status" value="1"/>
</dbReference>
<dbReference type="Gene3D" id="3.10.20.70">
    <property type="entry name" value="Glutamine synthetase, N-terminal domain"/>
    <property type="match status" value="1"/>
</dbReference>
<evidence type="ECO:0000256" key="9">
    <source>
        <dbReference type="SAM" id="Phobius"/>
    </source>
</evidence>
<comment type="catalytic activity">
    <reaction evidence="8">
        <text>L-glutamate + NH4(+) + ATP = L-glutamine + ADP + phosphate + H(+)</text>
        <dbReference type="Rhea" id="RHEA:16169"/>
        <dbReference type="ChEBI" id="CHEBI:15378"/>
        <dbReference type="ChEBI" id="CHEBI:28938"/>
        <dbReference type="ChEBI" id="CHEBI:29985"/>
        <dbReference type="ChEBI" id="CHEBI:30616"/>
        <dbReference type="ChEBI" id="CHEBI:43474"/>
        <dbReference type="ChEBI" id="CHEBI:58359"/>
        <dbReference type="ChEBI" id="CHEBI:456216"/>
        <dbReference type="EC" id="6.3.1.2"/>
    </reaction>
</comment>
<keyword evidence="9" id="KW-0472">Membrane</keyword>
<reference evidence="12 13" key="1">
    <citation type="submission" date="2023-09" db="EMBL/GenBank/DDBJ databases">
        <title>Genomes of two closely related lineages of the louse Polyplax serrata with different host specificities.</title>
        <authorList>
            <person name="Martinu J."/>
            <person name="Tarabai H."/>
            <person name="Stefka J."/>
            <person name="Hypsa V."/>
        </authorList>
    </citation>
    <scope>NUCLEOTIDE SEQUENCE [LARGE SCALE GENOMIC DNA]</scope>
    <source>
        <strain evidence="12">98ZLc_SE</strain>
    </source>
</reference>
<dbReference type="Proteomes" id="UP001359485">
    <property type="component" value="Unassembled WGS sequence"/>
</dbReference>
<feature type="transmembrane region" description="Helical" evidence="9">
    <location>
        <begin position="314"/>
        <end position="340"/>
    </location>
</feature>
<evidence type="ECO:0000256" key="3">
    <source>
        <dbReference type="ARBA" id="ARBA00022598"/>
    </source>
</evidence>
<dbReference type="InterPro" id="IPR008146">
    <property type="entry name" value="Gln_synth_cat_dom"/>
</dbReference>
<accession>A0ABR1AXR8</accession>
<dbReference type="Pfam" id="PF00120">
    <property type="entry name" value="Gln-synt_C"/>
    <property type="match status" value="1"/>
</dbReference>
<evidence type="ECO:0000256" key="4">
    <source>
        <dbReference type="ARBA" id="ARBA00022741"/>
    </source>
</evidence>
<sequence>MSPTCCQLIEELLKKLEIQNAIWCQDKDQHYYQVIFPREAGDETENCLHALKEVGVGSRLNSIVSVSPCSVYESAVDDGFGDFYDDTDESDKKAWKGFVDSVRSKLTVAQVVDGVKGSAELTFDYLLLILTADMIAAVGLAENNAVNIVAAMLVSPLMSPIMAITFGTVISDRKLQWTGLKSEAAGIAMSLVFGFIFGLLVGTTEHPWGFGDWPTEEMKGRGSARSLWVGVLWALPSGTGVALALLQGSAGPLIGVAISASLLPPIVNCGMLWGLTCMKIHYGEKMKIPHLKGEPFNGGTAYKPIYSDTLPHELVSMGAISFCLFLVNIACIFTTALCVLKIKEIAAPYTSSVDLRRFWAEDIRRARDFNRASMQAGRDGASKKELKMLVKSLCSTILYACVRGQNMNTARKLSTSAPLNMRSVLNHSPNWKMNKRVLDKFMSLPQPDNKCIVSYIWIDGTGENVRMKDRVLDYVPECPEDLPIWNYDGSSTYQAEGHNSDTYLVPCALYCDPFRLAPHVLALCDTYKHDKTPTATNHRAGAMEALEKAKEHKCWFGVEQEYTMLDMDGYPFGWPKCGYPGPQGPYYCGVGANRVYGRDIVEAHYRACMYAGIPIAGTNAEVMPAQWEFQCLPTAGIKAADDLWVARFLLHRVAEEFGVVVTLDPKPMEGAWNGAGAHTNFSTEGMRKDGGMQVIEEAIKKLSKKHKEHIMAYDPRGGKDNERRLTGKLETSSIHDFSSGVANRGSSIRIPRGVAEEGKGWLEDRRPSSNMDPYSVFEMLVRTICLDK</sequence>
<comment type="caution">
    <text evidence="12">The sequence shown here is derived from an EMBL/GenBank/DDBJ whole genome shotgun (WGS) entry which is preliminary data.</text>
</comment>
<evidence type="ECO:0000256" key="6">
    <source>
        <dbReference type="PROSITE-ProRule" id="PRU01330"/>
    </source>
</evidence>
<dbReference type="Pfam" id="PF03951">
    <property type="entry name" value="Gln-synt_N"/>
    <property type="match status" value="1"/>
</dbReference>
<keyword evidence="5 8" id="KW-0067">ATP-binding</keyword>
<keyword evidence="9" id="KW-1133">Transmembrane helix</keyword>
<dbReference type="InterPro" id="IPR036651">
    <property type="entry name" value="Gln_synt_N_sf"/>
</dbReference>
<dbReference type="PROSITE" id="PS51986">
    <property type="entry name" value="GS_BETA_GRASP"/>
    <property type="match status" value="1"/>
</dbReference>
<gene>
    <name evidence="12" type="ORF">RUM44_002941</name>
</gene>
<evidence type="ECO:0000256" key="5">
    <source>
        <dbReference type="ARBA" id="ARBA00022840"/>
    </source>
</evidence>
<evidence type="ECO:0000259" key="10">
    <source>
        <dbReference type="PROSITE" id="PS51986"/>
    </source>
</evidence>
<keyword evidence="9" id="KW-0812">Transmembrane</keyword>
<feature type="domain" description="GS catalytic" evidence="11">
    <location>
        <begin position="538"/>
        <end position="788"/>
    </location>
</feature>
<evidence type="ECO:0000256" key="1">
    <source>
        <dbReference type="ARBA" id="ARBA00009897"/>
    </source>
</evidence>
<feature type="transmembrane region" description="Helical" evidence="9">
    <location>
        <begin position="227"/>
        <end position="246"/>
    </location>
</feature>
<proteinExistence type="inferred from homology"/>
<keyword evidence="3 8" id="KW-0436">Ligase</keyword>
<evidence type="ECO:0000256" key="8">
    <source>
        <dbReference type="RuleBase" id="RU004356"/>
    </source>
</evidence>
<dbReference type="EC" id="6.3.1.2" evidence="2 8"/>
<dbReference type="InterPro" id="IPR008147">
    <property type="entry name" value="Gln_synt_N"/>
</dbReference>
<protein>
    <recommendedName>
        <fullName evidence="2 8">Glutamine synthetase</fullName>
        <ecNumber evidence="2 8">6.3.1.2</ecNumber>
    </recommendedName>
</protein>
<evidence type="ECO:0000313" key="12">
    <source>
        <dbReference type="EMBL" id="KAK6630772.1"/>
    </source>
</evidence>
<evidence type="ECO:0000256" key="2">
    <source>
        <dbReference type="ARBA" id="ARBA00012937"/>
    </source>
</evidence>
<dbReference type="SUPFAM" id="SSF54368">
    <property type="entry name" value="Glutamine synthetase, N-terminal domain"/>
    <property type="match status" value="1"/>
</dbReference>
<dbReference type="InterPro" id="IPR005240">
    <property type="entry name" value="DUF389"/>
</dbReference>
<dbReference type="PANTHER" id="PTHR20852">
    <property type="entry name" value="GLUTAMINE SYNTHETASE"/>
    <property type="match status" value="1"/>
</dbReference>
<organism evidence="12 13">
    <name type="scientific">Polyplax serrata</name>
    <name type="common">Common mouse louse</name>
    <dbReference type="NCBI Taxonomy" id="468196"/>
    <lineage>
        <taxon>Eukaryota</taxon>
        <taxon>Metazoa</taxon>
        <taxon>Ecdysozoa</taxon>
        <taxon>Arthropoda</taxon>
        <taxon>Hexapoda</taxon>
        <taxon>Insecta</taxon>
        <taxon>Pterygota</taxon>
        <taxon>Neoptera</taxon>
        <taxon>Paraneoptera</taxon>
        <taxon>Psocodea</taxon>
        <taxon>Troctomorpha</taxon>
        <taxon>Phthiraptera</taxon>
        <taxon>Anoplura</taxon>
        <taxon>Polyplacidae</taxon>
        <taxon>Polyplax</taxon>
    </lineage>
</organism>
<dbReference type="InterPro" id="IPR027302">
    <property type="entry name" value="Gln_synth_N_conserv_site"/>
</dbReference>
<dbReference type="EMBL" id="JAWJWF010000007">
    <property type="protein sequence ID" value="KAK6630772.1"/>
    <property type="molecule type" value="Genomic_DNA"/>
</dbReference>